<evidence type="ECO:0008006" key="3">
    <source>
        <dbReference type="Google" id="ProtNLM"/>
    </source>
</evidence>
<dbReference type="AlphaFoldDB" id="A0A0F9RFM7"/>
<dbReference type="EMBL" id="LAZR01003652">
    <property type="protein sequence ID" value="KKN16058.1"/>
    <property type="molecule type" value="Genomic_DNA"/>
</dbReference>
<comment type="caution">
    <text evidence="2">The sequence shown here is derived from an EMBL/GenBank/DDBJ whole genome shotgun (WGS) entry which is preliminary data.</text>
</comment>
<accession>A0A0F9RFM7</accession>
<keyword evidence="1" id="KW-0175">Coiled coil</keyword>
<sequence>MVQINPDQLFAMMGKLQAELMVLRDANVALEAKNKILEGQLALRPANRAERRRKTKDS</sequence>
<name>A0A0F9RFM7_9ZZZZ</name>
<protein>
    <recommendedName>
        <fullName evidence="3">Transposase</fullName>
    </recommendedName>
</protein>
<reference evidence="2" key="1">
    <citation type="journal article" date="2015" name="Nature">
        <title>Complex archaea that bridge the gap between prokaryotes and eukaryotes.</title>
        <authorList>
            <person name="Spang A."/>
            <person name="Saw J.H."/>
            <person name="Jorgensen S.L."/>
            <person name="Zaremba-Niedzwiedzka K."/>
            <person name="Martijn J."/>
            <person name="Lind A.E."/>
            <person name="van Eijk R."/>
            <person name="Schleper C."/>
            <person name="Guy L."/>
            <person name="Ettema T.J."/>
        </authorList>
    </citation>
    <scope>NUCLEOTIDE SEQUENCE</scope>
</reference>
<feature type="coiled-coil region" evidence="1">
    <location>
        <begin position="13"/>
        <end position="40"/>
    </location>
</feature>
<proteinExistence type="predicted"/>
<evidence type="ECO:0000313" key="2">
    <source>
        <dbReference type="EMBL" id="KKN16058.1"/>
    </source>
</evidence>
<evidence type="ECO:0000256" key="1">
    <source>
        <dbReference type="SAM" id="Coils"/>
    </source>
</evidence>
<organism evidence="2">
    <name type="scientific">marine sediment metagenome</name>
    <dbReference type="NCBI Taxonomy" id="412755"/>
    <lineage>
        <taxon>unclassified sequences</taxon>
        <taxon>metagenomes</taxon>
        <taxon>ecological metagenomes</taxon>
    </lineage>
</organism>
<gene>
    <name evidence="2" type="ORF">LCGC14_0979840</name>
</gene>